<dbReference type="CDD" id="cd09756">
    <property type="entry name" value="Cas5_I-E"/>
    <property type="match status" value="1"/>
</dbReference>
<name>W5Y3F7_9CORY</name>
<evidence type="ECO:0000313" key="2">
    <source>
        <dbReference type="EMBL" id="AHI23419.1"/>
    </source>
</evidence>
<dbReference type="PATRIC" id="fig|1224164.3.peg.2050"/>
<dbReference type="EMBL" id="CP004353">
    <property type="protein sequence ID" value="AHI23419.1"/>
    <property type="molecule type" value="Genomic_DNA"/>
</dbReference>
<accession>W5Y3F7</accession>
<dbReference type="Gene3D" id="3.30.70.2660">
    <property type="match status" value="1"/>
</dbReference>
<gene>
    <name evidence="2" type="ORF">B843_10170</name>
</gene>
<dbReference type="Proteomes" id="UP000019222">
    <property type="component" value="Chromosome"/>
</dbReference>
<sequence>MTATLLLRLKGPLQSWGDDSRYNIRTTGQVPTKSGVLGLLAAAQGRRRTDPIEDLAGLTFAVRVDQPGTLLKDYQTAEKWQTGGGTRLVTRYFLEDAVFVSAIESEDNEFIESLARAVNSPRFPLFLGRRSCPASPDLFVGTVDKDAVTALKELPWQASKSHRVKRAKKVNLPIFRDAGPNESGVSRQDVPLSFSQEHRKYGWRQVVHDLRGVEVDNPLGQHDDPFMEAVMSV</sequence>
<evidence type="ECO:0008006" key="4">
    <source>
        <dbReference type="Google" id="ProtNLM"/>
    </source>
</evidence>
<reference evidence="2 3" key="1">
    <citation type="submission" date="2013-02" db="EMBL/GenBank/DDBJ databases">
        <title>The complete genome sequence of Corynebacterium vitaeruminis DSM 20294.</title>
        <authorList>
            <person name="Ruckert C."/>
            <person name="Albersmeier A."/>
            <person name="Kalinowski J."/>
        </authorList>
    </citation>
    <scope>NUCLEOTIDE SEQUENCE [LARGE SCALE GENOMIC DNA]</scope>
    <source>
        <strain evidence="3">ATCC 10234</strain>
    </source>
</reference>
<dbReference type="GO" id="GO:0043571">
    <property type="term" value="P:maintenance of CRISPR repeat elements"/>
    <property type="evidence" value="ECO:0007669"/>
    <property type="project" value="InterPro"/>
</dbReference>
<organism evidence="2 3">
    <name type="scientific">Corynebacterium vitaeruminis DSM 20294</name>
    <dbReference type="NCBI Taxonomy" id="1224164"/>
    <lineage>
        <taxon>Bacteria</taxon>
        <taxon>Bacillati</taxon>
        <taxon>Actinomycetota</taxon>
        <taxon>Actinomycetes</taxon>
        <taxon>Mycobacteriales</taxon>
        <taxon>Corynebacteriaceae</taxon>
        <taxon>Corynebacterium</taxon>
    </lineage>
</organism>
<dbReference type="GO" id="GO:0051607">
    <property type="term" value="P:defense response to virus"/>
    <property type="evidence" value="ECO:0007669"/>
    <property type="project" value="UniProtKB-KW"/>
</dbReference>
<dbReference type="InterPro" id="IPR010147">
    <property type="entry name" value="CRISPR-assoc_prot_CasD"/>
</dbReference>
<proteinExistence type="predicted"/>
<evidence type="ECO:0000256" key="1">
    <source>
        <dbReference type="ARBA" id="ARBA00023118"/>
    </source>
</evidence>
<dbReference type="NCBIfam" id="TIGR02593">
    <property type="entry name" value="CRISPR_cas5"/>
    <property type="match status" value="1"/>
</dbReference>
<evidence type="ECO:0000313" key="3">
    <source>
        <dbReference type="Proteomes" id="UP000019222"/>
    </source>
</evidence>
<dbReference type="eggNOG" id="ENOG502ZBPB">
    <property type="taxonomic scope" value="Bacteria"/>
</dbReference>
<protein>
    <recommendedName>
        <fullName evidence="4">CRISPR-associated protein</fullName>
    </recommendedName>
</protein>
<keyword evidence="1" id="KW-0051">Antiviral defense</keyword>
<dbReference type="Pfam" id="PF09704">
    <property type="entry name" value="Cas_Cas5d"/>
    <property type="match status" value="1"/>
</dbReference>
<dbReference type="KEGG" id="cvt:B843_10170"/>
<dbReference type="HOGENOM" id="CLU_084726_1_0_11"/>
<dbReference type="InterPro" id="IPR013422">
    <property type="entry name" value="CRISPR-assoc_prot_Cas5_N"/>
</dbReference>
<dbReference type="AlphaFoldDB" id="W5Y3F7"/>
<keyword evidence="3" id="KW-1185">Reference proteome</keyword>
<dbReference type="RefSeq" id="WP_025253415.1">
    <property type="nucleotide sequence ID" value="NZ_CP004353.1"/>
</dbReference>
<dbReference type="GO" id="GO:0003723">
    <property type="term" value="F:RNA binding"/>
    <property type="evidence" value="ECO:0007669"/>
    <property type="project" value="InterPro"/>
</dbReference>
<dbReference type="InterPro" id="IPR021124">
    <property type="entry name" value="CRISPR-assoc_prot_Cas5"/>
</dbReference>
<dbReference type="NCBIfam" id="TIGR01868">
    <property type="entry name" value="casD_Cas5e"/>
    <property type="match status" value="1"/>
</dbReference>
<dbReference type="STRING" id="1224164.B843_10170"/>